<dbReference type="AlphaFoldDB" id="A0A4S2N149"/>
<dbReference type="InParanoid" id="A0A4S2N149"/>
<evidence type="ECO:0000313" key="1">
    <source>
        <dbReference type="EMBL" id="TGZ82703.1"/>
    </source>
</evidence>
<evidence type="ECO:0000313" key="2">
    <source>
        <dbReference type="Proteomes" id="UP000298138"/>
    </source>
</evidence>
<organism evidence="1 2">
    <name type="scientific">Ascodesmis nigricans</name>
    <dbReference type="NCBI Taxonomy" id="341454"/>
    <lineage>
        <taxon>Eukaryota</taxon>
        <taxon>Fungi</taxon>
        <taxon>Dikarya</taxon>
        <taxon>Ascomycota</taxon>
        <taxon>Pezizomycotina</taxon>
        <taxon>Pezizomycetes</taxon>
        <taxon>Pezizales</taxon>
        <taxon>Ascodesmidaceae</taxon>
        <taxon>Ascodesmis</taxon>
    </lineage>
</organism>
<protein>
    <submittedName>
        <fullName evidence="1">Uncharacterized protein</fullName>
    </submittedName>
</protein>
<dbReference type="Proteomes" id="UP000298138">
    <property type="component" value="Unassembled WGS sequence"/>
</dbReference>
<name>A0A4S2N149_9PEZI</name>
<reference evidence="1 2" key="1">
    <citation type="submission" date="2019-04" db="EMBL/GenBank/DDBJ databases">
        <title>Comparative genomics and transcriptomics to analyze fruiting body development in filamentous ascomycetes.</title>
        <authorList>
            <consortium name="DOE Joint Genome Institute"/>
            <person name="Lutkenhaus R."/>
            <person name="Traeger S."/>
            <person name="Breuer J."/>
            <person name="Kuo A."/>
            <person name="Lipzen A."/>
            <person name="Pangilinan J."/>
            <person name="Dilworth D."/>
            <person name="Sandor L."/>
            <person name="Poggeler S."/>
            <person name="Barry K."/>
            <person name="Grigoriev I.V."/>
            <person name="Nowrousian M."/>
        </authorList>
    </citation>
    <scope>NUCLEOTIDE SEQUENCE [LARGE SCALE GENOMIC DNA]</scope>
    <source>
        <strain evidence="1 2">CBS 389.68</strain>
    </source>
</reference>
<gene>
    <name evidence="1" type="ORF">EX30DRAFT_138885</name>
</gene>
<sequence length="108" mass="12161">MQSDLIRFSGRIDHFRQAHKSTASRHLRLRCNRAPSYLYHPTSLLMPHHSSSPTAHFARAPGLLPPPPPCPKYGMRRWISCGGAHLASFVINCRQRNVAGLHSTTTHE</sequence>
<proteinExistence type="predicted"/>
<dbReference type="EMBL" id="ML220114">
    <property type="protein sequence ID" value="TGZ82703.1"/>
    <property type="molecule type" value="Genomic_DNA"/>
</dbReference>
<accession>A0A4S2N149</accession>
<keyword evidence="2" id="KW-1185">Reference proteome</keyword>